<evidence type="ECO:0000256" key="1">
    <source>
        <dbReference type="SAM" id="Phobius"/>
    </source>
</evidence>
<keyword evidence="1" id="KW-0472">Membrane</keyword>
<keyword evidence="1" id="KW-0812">Transmembrane</keyword>
<evidence type="ECO:0000313" key="3">
    <source>
        <dbReference type="EMBL" id="XBO39543.1"/>
    </source>
</evidence>
<dbReference type="AlphaFoldDB" id="A0AAU7JH06"/>
<keyword evidence="1" id="KW-1133">Transmembrane helix</keyword>
<keyword evidence="2" id="KW-0732">Signal</keyword>
<dbReference type="InterPro" id="IPR019088">
    <property type="entry name" value="CHP02186-rel_TM"/>
</dbReference>
<feature type="signal peptide" evidence="2">
    <location>
        <begin position="1"/>
        <end position="28"/>
    </location>
</feature>
<sequence length="259" mass="28027">MRPGLARALRLAAVGAMASLWAGGAARAETLVLSLSSHRVQITSTYTGSELVVFGVIDNERRSVTRAEPYDVVVTATGPRASTVVRQKMKLGPIWMNLNQRKFFEVPTTLAQISSRPIELISSPDLRRRFGLGLEALLDPAGYDLIYDPTFRTALVRLQKDAGLYKVNERGVTFITPSIFRAVVPVPATAPLGGYEVGVALFSGGVLLARESTNFEVTKVGFEQAVAQAAHQHPVLYGGLTAALSLAFGWLATVIFRRD</sequence>
<proteinExistence type="predicted"/>
<evidence type="ECO:0000256" key="2">
    <source>
        <dbReference type="SAM" id="SignalP"/>
    </source>
</evidence>
<dbReference type="EMBL" id="CP157484">
    <property type="protein sequence ID" value="XBO39543.1"/>
    <property type="molecule type" value="Genomic_DNA"/>
</dbReference>
<dbReference type="RefSeq" id="WP_406856388.1">
    <property type="nucleotide sequence ID" value="NZ_CP157484.1"/>
</dbReference>
<reference evidence="3" key="1">
    <citation type="submission" date="2024-05" db="EMBL/GenBank/DDBJ databases">
        <authorList>
            <person name="Kim S."/>
            <person name="Heo J."/>
            <person name="Choi H."/>
            <person name="Choi Y."/>
            <person name="Kwon S.-W."/>
            <person name="Kim Y."/>
        </authorList>
    </citation>
    <scope>NUCLEOTIDE SEQUENCE</scope>
    <source>
        <strain evidence="3">KACC 23698</strain>
    </source>
</reference>
<feature type="transmembrane region" description="Helical" evidence="1">
    <location>
        <begin position="235"/>
        <end position="256"/>
    </location>
</feature>
<dbReference type="Pfam" id="PF09608">
    <property type="entry name" value="Alph_Pro_TM"/>
    <property type="match status" value="1"/>
</dbReference>
<accession>A0AAU7JH06</accession>
<feature type="chain" id="PRO_5043795367" evidence="2">
    <location>
        <begin position="29"/>
        <end position="259"/>
    </location>
</feature>
<gene>
    <name evidence="3" type="ORF">ABEG18_01800</name>
</gene>
<organism evidence="3">
    <name type="scientific">Alsobacter sp. KACC 23698</name>
    <dbReference type="NCBI Taxonomy" id="3149229"/>
    <lineage>
        <taxon>Bacteria</taxon>
        <taxon>Pseudomonadati</taxon>
        <taxon>Pseudomonadota</taxon>
        <taxon>Alphaproteobacteria</taxon>
        <taxon>Hyphomicrobiales</taxon>
        <taxon>Alsobacteraceae</taxon>
        <taxon>Alsobacter</taxon>
    </lineage>
</organism>
<protein>
    <submittedName>
        <fullName evidence="3">TIGR02186 family protein</fullName>
    </submittedName>
</protein>
<name>A0AAU7JH06_9HYPH</name>